<dbReference type="Proteomes" id="UP000265566">
    <property type="component" value="Chromosome 4"/>
</dbReference>
<protein>
    <submittedName>
        <fullName evidence="1">Uncharacterized protein</fullName>
    </submittedName>
</protein>
<accession>A0A396ICJ6</accession>
<evidence type="ECO:0000313" key="2">
    <source>
        <dbReference type="Proteomes" id="UP000265566"/>
    </source>
</evidence>
<organism evidence="1 2">
    <name type="scientific">Medicago truncatula</name>
    <name type="common">Barrel medic</name>
    <name type="synonym">Medicago tribuloides</name>
    <dbReference type="NCBI Taxonomy" id="3880"/>
    <lineage>
        <taxon>Eukaryota</taxon>
        <taxon>Viridiplantae</taxon>
        <taxon>Streptophyta</taxon>
        <taxon>Embryophyta</taxon>
        <taxon>Tracheophyta</taxon>
        <taxon>Spermatophyta</taxon>
        <taxon>Magnoliopsida</taxon>
        <taxon>eudicotyledons</taxon>
        <taxon>Gunneridae</taxon>
        <taxon>Pentapetalae</taxon>
        <taxon>rosids</taxon>
        <taxon>fabids</taxon>
        <taxon>Fabales</taxon>
        <taxon>Fabaceae</taxon>
        <taxon>Papilionoideae</taxon>
        <taxon>50 kb inversion clade</taxon>
        <taxon>NPAAA clade</taxon>
        <taxon>Hologalegina</taxon>
        <taxon>IRL clade</taxon>
        <taxon>Trifolieae</taxon>
        <taxon>Medicago</taxon>
    </lineage>
</organism>
<evidence type="ECO:0000313" key="1">
    <source>
        <dbReference type="EMBL" id="RHN62513.1"/>
    </source>
</evidence>
<gene>
    <name evidence="1" type="ORF">MtrunA17_Chr4g0048271</name>
</gene>
<reference evidence="2" key="1">
    <citation type="journal article" date="2018" name="Nat. Plants">
        <title>Whole-genome landscape of Medicago truncatula symbiotic genes.</title>
        <authorList>
            <person name="Pecrix Y."/>
            <person name="Staton S.E."/>
            <person name="Sallet E."/>
            <person name="Lelandais-Briere C."/>
            <person name="Moreau S."/>
            <person name="Carrere S."/>
            <person name="Blein T."/>
            <person name="Jardinaud M.F."/>
            <person name="Latrasse D."/>
            <person name="Zouine M."/>
            <person name="Zahm M."/>
            <person name="Kreplak J."/>
            <person name="Mayjonade B."/>
            <person name="Satge C."/>
            <person name="Perez M."/>
            <person name="Cauet S."/>
            <person name="Marande W."/>
            <person name="Chantry-Darmon C."/>
            <person name="Lopez-Roques C."/>
            <person name="Bouchez O."/>
            <person name="Berard A."/>
            <person name="Debelle F."/>
            <person name="Munos S."/>
            <person name="Bendahmane A."/>
            <person name="Berges H."/>
            <person name="Niebel A."/>
            <person name="Buitink J."/>
            <person name="Frugier F."/>
            <person name="Benhamed M."/>
            <person name="Crespi M."/>
            <person name="Gouzy J."/>
            <person name="Gamas P."/>
        </authorList>
    </citation>
    <scope>NUCLEOTIDE SEQUENCE [LARGE SCALE GENOMIC DNA]</scope>
    <source>
        <strain evidence="2">cv. Jemalong A17</strain>
    </source>
</reference>
<dbReference type="EMBL" id="PSQE01000004">
    <property type="protein sequence ID" value="RHN62513.1"/>
    <property type="molecule type" value="Genomic_DNA"/>
</dbReference>
<dbReference type="Gramene" id="rna25100">
    <property type="protein sequence ID" value="RHN62513.1"/>
    <property type="gene ID" value="gene25100"/>
</dbReference>
<proteinExistence type="predicted"/>
<dbReference type="AlphaFoldDB" id="A0A396ICJ6"/>
<comment type="caution">
    <text evidence="1">The sequence shown here is derived from an EMBL/GenBank/DDBJ whole genome shotgun (WGS) entry which is preliminary data.</text>
</comment>
<name>A0A396ICJ6_MEDTR</name>
<sequence>MFSDLDQQPPTDYMNVDCMQSKSLKLRLLNKEQRQISPNKMTS</sequence>